<comment type="caution">
    <text evidence="2">The sequence shown here is derived from an EMBL/GenBank/DDBJ whole genome shotgun (WGS) entry which is preliminary data.</text>
</comment>
<reference evidence="2 3" key="1">
    <citation type="submission" date="2024-09" db="EMBL/GenBank/DDBJ databases">
        <title>Chromosome-scale assembly of Riccia sorocarpa.</title>
        <authorList>
            <person name="Paukszto L."/>
        </authorList>
    </citation>
    <scope>NUCLEOTIDE SEQUENCE [LARGE SCALE GENOMIC DNA]</scope>
    <source>
        <strain evidence="2">LP-2024</strain>
        <tissue evidence="2">Aerial parts of the thallus</tissue>
    </source>
</reference>
<dbReference type="Proteomes" id="UP001633002">
    <property type="component" value="Unassembled WGS sequence"/>
</dbReference>
<evidence type="ECO:0000256" key="1">
    <source>
        <dbReference type="SAM" id="MobiDB-lite"/>
    </source>
</evidence>
<keyword evidence="3" id="KW-1185">Reference proteome</keyword>
<feature type="region of interest" description="Disordered" evidence="1">
    <location>
        <begin position="143"/>
        <end position="188"/>
    </location>
</feature>
<feature type="region of interest" description="Disordered" evidence="1">
    <location>
        <begin position="1"/>
        <end position="106"/>
    </location>
</feature>
<sequence length="251" mass="27612">MAPLGATEEIQGANPGPSDSEEGDNPPLDLAALVSGIIGAPEGNKKRTKDKTGGSSKKLRPHGFEEERVTTRQTRGTTRSREGTPSVLDSVPVQGEPSQKTKGKRILTATPYQSLVAEPEETQRINIVRSFCQRVPVRRVKESYMGTEGARDQATRTDGVEARQNPASGERTGHKEAEAPASNDQNAQVEEFRMVRRRTKPKFQTPKIKKSLKVDNMYGILEEGIENSKKDLAAKGKKSEVRSRLYDAKDQ</sequence>
<evidence type="ECO:0000313" key="3">
    <source>
        <dbReference type="Proteomes" id="UP001633002"/>
    </source>
</evidence>
<evidence type="ECO:0000313" key="2">
    <source>
        <dbReference type="EMBL" id="KAL3693553.1"/>
    </source>
</evidence>
<feature type="region of interest" description="Disordered" evidence="1">
    <location>
        <begin position="231"/>
        <end position="251"/>
    </location>
</feature>
<gene>
    <name evidence="2" type="ORF">R1sor_007204</name>
</gene>
<name>A0ABD3HQ85_9MARC</name>
<protein>
    <submittedName>
        <fullName evidence="2">Uncharacterized protein</fullName>
    </submittedName>
</protein>
<proteinExistence type="predicted"/>
<organism evidence="2 3">
    <name type="scientific">Riccia sorocarpa</name>
    <dbReference type="NCBI Taxonomy" id="122646"/>
    <lineage>
        <taxon>Eukaryota</taxon>
        <taxon>Viridiplantae</taxon>
        <taxon>Streptophyta</taxon>
        <taxon>Embryophyta</taxon>
        <taxon>Marchantiophyta</taxon>
        <taxon>Marchantiopsida</taxon>
        <taxon>Marchantiidae</taxon>
        <taxon>Marchantiales</taxon>
        <taxon>Ricciaceae</taxon>
        <taxon>Riccia</taxon>
    </lineage>
</organism>
<dbReference type="AlphaFoldDB" id="A0ABD3HQ85"/>
<accession>A0ABD3HQ85</accession>
<feature type="compositionally biased region" description="Basic and acidic residues" evidence="1">
    <location>
        <begin position="149"/>
        <end position="161"/>
    </location>
</feature>
<dbReference type="EMBL" id="JBJQOH010000003">
    <property type="protein sequence ID" value="KAL3693553.1"/>
    <property type="molecule type" value="Genomic_DNA"/>
</dbReference>